<gene>
    <name evidence="1" type="ORF">CON73_17660</name>
</gene>
<dbReference type="AlphaFoldDB" id="A0A2A7Y6Z9"/>
<protein>
    <submittedName>
        <fullName evidence="1">Uncharacterized protein</fullName>
    </submittedName>
</protein>
<reference evidence="1 2" key="1">
    <citation type="submission" date="2017-09" db="EMBL/GenBank/DDBJ databases">
        <title>Large-scale bioinformatics analysis of Bacillus genomes uncovers conserved roles of natural products in bacterial physiology.</title>
        <authorList>
            <consortium name="Agbiome Team Llc"/>
            <person name="Bleich R.M."/>
            <person name="Grubbs K.J."/>
            <person name="Santa Maria K.C."/>
            <person name="Allen S.E."/>
            <person name="Farag S."/>
            <person name="Shank E.A."/>
            <person name="Bowers A."/>
        </authorList>
    </citation>
    <scope>NUCLEOTIDE SEQUENCE [LARGE SCALE GENOMIC DNA]</scope>
    <source>
        <strain evidence="1 2">AFS094862</strain>
    </source>
</reference>
<sequence length="323" mass="37944">MSIYKNIFHYYRGQTKNSTKETKQLQIENNVTKAFLNVLQHSSSQLTHNFINWIGYNSDVQGKVEYMYQVNSDFHYSSSKAAIIGIADTKKITNGKVKQYNIPDGAILTNSVSFLIETKIGLGSYLVKEQLEGHKNRFVDDQEVRSTPIIVTWQEIRGFFKEQIILFEERNDVLSCFLLKQFEEFCIFNCIGEVKKTKEYFLLNFEKEKAQEMAKKVDNYIWSTYFNYIEDAESTDGIGYRKNGVKFVTLTTQRQRCLILHIGKKKDKLGLKVQEEIDSLLGLPYNRKEYEYSKYPHEAYVRLEWIKDFNQIIPYIDLAYNSK</sequence>
<name>A0A2A7Y6Z9_9BACI</name>
<dbReference type="EMBL" id="NVOI01000066">
    <property type="protein sequence ID" value="PGG89694.1"/>
    <property type="molecule type" value="Genomic_DNA"/>
</dbReference>
<organism evidence="1 2">
    <name type="scientific">Bacillus toyonensis</name>
    <dbReference type="NCBI Taxonomy" id="155322"/>
    <lineage>
        <taxon>Bacteria</taxon>
        <taxon>Bacillati</taxon>
        <taxon>Bacillota</taxon>
        <taxon>Bacilli</taxon>
        <taxon>Bacillales</taxon>
        <taxon>Bacillaceae</taxon>
        <taxon>Bacillus</taxon>
        <taxon>Bacillus cereus group</taxon>
    </lineage>
</organism>
<dbReference type="RefSeq" id="WP_098071758.1">
    <property type="nucleotide sequence ID" value="NZ_NUCI01000145.1"/>
</dbReference>
<evidence type="ECO:0000313" key="2">
    <source>
        <dbReference type="Proteomes" id="UP000225320"/>
    </source>
</evidence>
<accession>A0A2A7Y6Z9</accession>
<dbReference type="Proteomes" id="UP000225320">
    <property type="component" value="Unassembled WGS sequence"/>
</dbReference>
<proteinExistence type="predicted"/>
<comment type="caution">
    <text evidence="1">The sequence shown here is derived from an EMBL/GenBank/DDBJ whole genome shotgun (WGS) entry which is preliminary data.</text>
</comment>
<evidence type="ECO:0000313" key="1">
    <source>
        <dbReference type="EMBL" id="PGG89694.1"/>
    </source>
</evidence>